<accession>A0AAN6RS07</accession>
<dbReference type="EMBL" id="MU855593">
    <property type="protein sequence ID" value="KAK3901277.1"/>
    <property type="molecule type" value="Genomic_DNA"/>
</dbReference>
<dbReference type="Pfam" id="PF06985">
    <property type="entry name" value="HET"/>
    <property type="match status" value="1"/>
</dbReference>
<evidence type="ECO:0000313" key="2">
    <source>
        <dbReference type="EMBL" id="KAK3901277.1"/>
    </source>
</evidence>
<evidence type="ECO:0000259" key="1">
    <source>
        <dbReference type="Pfam" id="PF06985"/>
    </source>
</evidence>
<evidence type="ECO:0000313" key="3">
    <source>
        <dbReference type="Proteomes" id="UP001303889"/>
    </source>
</evidence>
<reference evidence="2" key="1">
    <citation type="journal article" date="2023" name="Mol. Phylogenet. Evol.">
        <title>Genome-scale phylogeny and comparative genomics of the fungal order Sordariales.</title>
        <authorList>
            <person name="Hensen N."/>
            <person name="Bonometti L."/>
            <person name="Westerberg I."/>
            <person name="Brannstrom I.O."/>
            <person name="Guillou S."/>
            <person name="Cros-Aarteil S."/>
            <person name="Calhoun S."/>
            <person name="Haridas S."/>
            <person name="Kuo A."/>
            <person name="Mondo S."/>
            <person name="Pangilinan J."/>
            <person name="Riley R."/>
            <person name="LaButti K."/>
            <person name="Andreopoulos B."/>
            <person name="Lipzen A."/>
            <person name="Chen C."/>
            <person name="Yan M."/>
            <person name="Daum C."/>
            <person name="Ng V."/>
            <person name="Clum A."/>
            <person name="Steindorff A."/>
            <person name="Ohm R.A."/>
            <person name="Martin F."/>
            <person name="Silar P."/>
            <person name="Natvig D.O."/>
            <person name="Lalanne C."/>
            <person name="Gautier V."/>
            <person name="Ament-Velasquez S.L."/>
            <person name="Kruys A."/>
            <person name="Hutchinson M.I."/>
            <person name="Powell A.J."/>
            <person name="Barry K."/>
            <person name="Miller A.N."/>
            <person name="Grigoriev I.V."/>
            <person name="Debuchy R."/>
            <person name="Gladieux P."/>
            <person name="Hiltunen Thoren M."/>
            <person name="Johannesson H."/>
        </authorList>
    </citation>
    <scope>NUCLEOTIDE SEQUENCE</scope>
    <source>
        <strain evidence="2">CBS 103.79</strain>
    </source>
</reference>
<comment type="caution">
    <text evidence="2">The sequence shown here is derived from an EMBL/GenBank/DDBJ whole genome shotgun (WGS) entry which is preliminary data.</text>
</comment>
<sequence length="680" mass="75367">MPPQQPPSKPSLLRRLLHLPPSTSKPRGPPPQPPLCPRCIAVLTSYFTPSPTASPRSFLAVHGAEAARNMFAARGCPVCILANAVADINSARYEYVSGTERRGTLRWTAEFEVFKPGMVQQPAGAAVSPPGQGDVVEAGYGPPPEMSQAEMHTLLYDLPGRSDDPACFALVRRWVGECAASHPNCGQRGEVVLPTRVLDLTPGAPGDGVVLVETGGAMRGRYVTLSHRWDAALGCKTTRGNLGDRRRGIELVGLPTTFREAVVVCCEVGVRYLWIDALCIVQDDSGDWDREAARMADVYSNSVFTISALDSDGSQGGLFRDRTPTDAESVTFPSPAPDHAGMMIGVRVAAPMFHKEMDASPLTPRGWVFQERVLSTATLHYGAKQMTWECRSMVATERSGRVHDFMEALTYEFGRTLWVARKDGWKTMAQWYDMLGYFTRKRFTVPTDRLPAAMGVAKMLEPLVWGQRENVFIAGLWSGALAKQLIWRYDSADAHRVLGPPTLDLIWVPPGWRPRQPSWSWISVDYPVSFWPMDAEMLDWHIKVLGWDRQRMADLTAYRDRPHEMELRLEGGLLRLPLAAETLGLQKPVYRVLNMRLGREMVEIELIIDPGCSIPVELFALRVSSYTGHGGVPGPRATWLLLLDRVRPGVNRFKRIGVASGSKDVVDKAFGWAITQVILV</sequence>
<keyword evidence="3" id="KW-1185">Reference proteome</keyword>
<reference evidence="2" key="2">
    <citation type="submission" date="2023-05" db="EMBL/GenBank/DDBJ databases">
        <authorList>
            <consortium name="Lawrence Berkeley National Laboratory"/>
            <person name="Steindorff A."/>
            <person name="Hensen N."/>
            <person name="Bonometti L."/>
            <person name="Westerberg I."/>
            <person name="Brannstrom I.O."/>
            <person name="Guillou S."/>
            <person name="Cros-Aarteil S."/>
            <person name="Calhoun S."/>
            <person name="Haridas S."/>
            <person name="Kuo A."/>
            <person name="Mondo S."/>
            <person name="Pangilinan J."/>
            <person name="Riley R."/>
            <person name="Labutti K."/>
            <person name="Andreopoulos B."/>
            <person name="Lipzen A."/>
            <person name="Chen C."/>
            <person name="Yanf M."/>
            <person name="Daum C."/>
            <person name="Ng V."/>
            <person name="Clum A."/>
            <person name="Ohm R."/>
            <person name="Martin F."/>
            <person name="Silar P."/>
            <person name="Natvig D."/>
            <person name="Lalanne C."/>
            <person name="Gautier V."/>
            <person name="Ament-Velasquez S.L."/>
            <person name="Kruys A."/>
            <person name="Hutchinson M.I."/>
            <person name="Powell A.J."/>
            <person name="Barry K."/>
            <person name="Miller A.N."/>
            <person name="Grigoriev I.V."/>
            <person name="Debuchy R."/>
            <person name="Gladieux P."/>
            <person name="Thoren M.H."/>
            <person name="Johannesson H."/>
        </authorList>
    </citation>
    <scope>NUCLEOTIDE SEQUENCE</scope>
    <source>
        <strain evidence="2">CBS 103.79</strain>
    </source>
</reference>
<dbReference type="PANTHER" id="PTHR33112">
    <property type="entry name" value="DOMAIN PROTEIN, PUTATIVE-RELATED"/>
    <property type="match status" value="1"/>
</dbReference>
<gene>
    <name evidence="2" type="ORF">C8A05DRAFT_35056</name>
</gene>
<name>A0AAN6RS07_9PEZI</name>
<dbReference type="Proteomes" id="UP001303889">
    <property type="component" value="Unassembled WGS sequence"/>
</dbReference>
<dbReference type="PANTHER" id="PTHR33112:SF16">
    <property type="entry name" value="HETEROKARYON INCOMPATIBILITY DOMAIN-CONTAINING PROTEIN"/>
    <property type="match status" value="1"/>
</dbReference>
<feature type="domain" description="Heterokaryon incompatibility" evidence="1">
    <location>
        <begin position="222"/>
        <end position="371"/>
    </location>
</feature>
<organism evidence="2 3">
    <name type="scientific">Staphylotrichum tortipilum</name>
    <dbReference type="NCBI Taxonomy" id="2831512"/>
    <lineage>
        <taxon>Eukaryota</taxon>
        <taxon>Fungi</taxon>
        <taxon>Dikarya</taxon>
        <taxon>Ascomycota</taxon>
        <taxon>Pezizomycotina</taxon>
        <taxon>Sordariomycetes</taxon>
        <taxon>Sordariomycetidae</taxon>
        <taxon>Sordariales</taxon>
        <taxon>Chaetomiaceae</taxon>
        <taxon>Staphylotrichum</taxon>
    </lineage>
</organism>
<proteinExistence type="predicted"/>
<dbReference type="InterPro" id="IPR010730">
    <property type="entry name" value="HET"/>
</dbReference>
<protein>
    <submittedName>
        <fullName evidence="2">HET-domain-containing protein</fullName>
    </submittedName>
</protein>
<dbReference type="AlphaFoldDB" id="A0AAN6RS07"/>